<evidence type="ECO:0000256" key="1">
    <source>
        <dbReference type="SAM" id="MobiDB-lite"/>
    </source>
</evidence>
<organism evidence="3 4">
    <name type="scientific">Microthyrium microscopicum</name>
    <dbReference type="NCBI Taxonomy" id="703497"/>
    <lineage>
        <taxon>Eukaryota</taxon>
        <taxon>Fungi</taxon>
        <taxon>Dikarya</taxon>
        <taxon>Ascomycota</taxon>
        <taxon>Pezizomycotina</taxon>
        <taxon>Dothideomycetes</taxon>
        <taxon>Dothideomycetes incertae sedis</taxon>
        <taxon>Microthyriales</taxon>
        <taxon>Microthyriaceae</taxon>
        <taxon>Microthyrium</taxon>
    </lineage>
</organism>
<evidence type="ECO:0000313" key="4">
    <source>
        <dbReference type="Proteomes" id="UP000799302"/>
    </source>
</evidence>
<reference evidence="3" key="1">
    <citation type="journal article" date="2020" name="Stud. Mycol.">
        <title>101 Dothideomycetes genomes: a test case for predicting lifestyles and emergence of pathogens.</title>
        <authorList>
            <person name="Haridas S."/>
            <person name="Albert R."/>
            <person name="Binder M."/>
            <person name="Bloem J."/>
            <person name="Labutti K."/>
            <person name="Salamov A."/>
            <person name="Andreopoulos B."/>
            <person name="Baker S."/>
            <person name="Barry K."/>
            <person name="Bills G."/>
            <person name="Bluhm B."/>
            <person name="Cannon C."/>
            <person name="Castanera R."/>
            <person name="Culley D."/>
            <person name="Daum C."/>
            <person name="Ezra D."/>
            <person name="Gonzalez J."/>
            <person name="Henrissat B."/>
            <person name="Kuo A."/>
            <person name="Liang C."/>
            <person name="Lipzen A."/>
            <person name="Lutzoni F."/>
            <person name="Magnuson J."/>
            <person name="Mondo S."/>
            <person name="Nolan M."/>
            <person name="Ohm R."/>
            <person name="Pangilinan J."/>
            <person name="Park H.-J."/>
            <person name="Ramirez L."/>
            <person name="Alfaro M."/>
            <person name="Sun H."/>
            <person name="Tritt A."/>
            <person name="Yoshinaga Y."/>
            <person name="Zwiers L.-H."/>
            <person name="Turgeon B."/>
            <person name="Goodwin S."/>
            <person name="Spatafora J."/>
            <person name="Crous P."/>
            <person name="Grigoriev I."/>
        </authorList>
    </citation>
    <scope>NUCLEOTIDE SEQUENCE</scope>
    <source>
        <strain evidence="3">CBS 115976</strain>
    </source>
</reference>
<protein>
    <submittedName>
        <fullName evidence="3">Uncharacterized protein</fullName>
    </submittedName>
</protein>
<feature type="transmembrane region" description="Helical" evidence="2">
    <location>
        <begin position="111"/>
        <end position="130"/>
    </location>
</feature>
<evidence type="ECO:0000313" key="3">
    <source>
        <dbReference type="EMBL" id="KAF2672381.1"/>
    </source>
</evidence>
<keyword evidence="4" id="KW-1185">Reference proteome</keyword>
<dbReference type="Proteomes" id="UP000799302">
    <property type="component" value="Unassembled WGS sequence"/>
</dbReference>
<name>A0A6A6ULJ1_9PEZI</name>
<dbReference type="AlphaFoldDB" id="A0A6A6ULJ1"/>
<feature type="region of interest" description="Disordered" evidence="1">
    <location>
        <begin position="68"/>
        <end position="95"/>
    </location>
</feature>
<evidence type="ECO:0000256" key="2">
    <source>
        <dbReference type="SAM" id="Phobius"/>
    </source>
</evidence>
<dbReference type="EMBL" id="MU004232">
    <property type="protein sequence ID" value="KAF2672381.1"/>
    <property type="molecule type" value="Genomic_DNA"/>
</dbReference>
<sequence>MMDGTNDMKWFAALKGDGSYDVSGVNLKPGKGQITLPNGSTVSVGSGGQLVVNELTVQPSVIPTSLVAEYSGGNTDTDDTPATQKSVFSTTQGSLSAEPSKRNAALRHIPIAWSIILASLGVYSGLVMVYDVMNV</sequence>
<feature type="compositionally biased region" description="Polar residues" evidence="1">
    <location>
        <begin position="72"/>
        <end position="95"/>
    </location>
</feature>
<keyword evidence="2" id="KW-1133">Transmembrane helix</keyword>
<accession>A0A6A6ULJ1</accession>
<keyword evidence="2" id="KW-0812">Transmembrane</keyword>
<gene>
    <name evidence="3" type="ORF">BT63DRAFT_422852</name>
</gene>
<keyword evidence="2" id="KW-0472">Membrane</keyword>
<proteinExistence type="predicted"/>